<reference evidence="2" key="2">
    <citation type="submission" date="2020-05" db="EMBL/GenBank/DDBJ databases">
        <authorList>
            <person name="Kim H.-S."/>
            <person name="Proctor R.H."/>
            <person name="Brown D.W."/>
        </authorList>
    </citation>
    <scope>NUCLEOTIDE SEQUENCE</scope>
    <source>
        <strain evidence="2">NRRL 20472</strain>
    </source>
</reference>
<feature type="region of interest" description="Disordered" evidence="1">
    <location>
        <begin position="64"/>
        <end position="175"/>
    </location>
</feature>
<proteinExistence type="predicted"/>
<reference evidence="2" key="1">
    <citation type="journal article" date="2020" name="BMC Genomics">
        <title>Correction to: Identification and distribution of gene clusters required for synthesis of sphingolipid metabolism inhibitors in diverse species of the filamentous fungus Fusarium.</title>
        <authorList>
            <person name="Kim H.S."/>
            <person name="Lohmar J.M."/>
            <person name="Busman M."/>
            <person name="Brown D.W."/>
            <person name="Naumann T.A."/>
            <person name="Divon H.H."/>
            <person name="Lysoe E."/>
            <person name="Uhlig S."/>
            <person name="Proctor R.H."/>
        </authorList>
    </citation>
    <scope>NUCLEOTIDE SEQUENCE</scope>
    <source>
        <strain evidence="2">NRRL 20472</strain>
    </source>
</reference>
<accession>A0A8H4XDK0</accession>
<evidence type="ECO:0000313" key="3">
    <source>
        <dbReference type="Proteomes" id="UP000622797"/>
    </source>
</evidence>
<dbReference type="OrthoDB" id="10638324at2759"/>
<feature type="compositionally biased region" description="Polar residues" evidence="1">
    <location>
        <begin position="104"/>
        <end position="129"/>
    </location>
</feature>
<dbReference type="EMBL" id="JABEXW010000100">
    <property type="protein sequence ID" value="KAF4971177.1"/>
    <property type="molecule type" value="Genomic_DNA"/>
</dbReference>
<evidence type="ECO:0000313" key="2">
    <source>
        <dbReference type="EMBL" id="KAF4971177.1"/>
    </source>
</evidence>
<sequence>MQDSYTGTFREQAQLVRAGRLPLQACFSESFSSKVIRAAGTPGRILASINEFGGEWKQRLRKLRQTQENTEEALQAQDTAGESSNQSRERPIISTPIVAPQQPPSTQAGPASGNTQAPFQQRNSTSRPGSQREALGSHPVHAPGEHRQNEQSGDGGSQVEATHSPRPEECPLHAEQDEEIRRLRNRVSELRCEREKLKGDVSSLESKISVAKSHVFTDHCRAYAWESVGPAPDAGALLLAALAGLRMIMLKMRSRIEWYENRHPTLRKDYDDAHQV</sequence>
<keyword evidence="3" id="KW-1185">Reference proteome</keyword>
<protein>
    <submittedName>
        <fullName evidence="2">Uncharacterized protein</fullName>
    </submittedName>
</protein>
<feature type="compositionally biased region" description="Polar residues" evidence="1">
    <location>
        <begin position="76"/>
        <end position="86"/>
    </location>
</feature>
<feature type="compositionally biased region" description="Basic and acidic residues" evidence="1">
    <location>
        <begin position="163"/>
        <end position="175"/>
    </location>
</feature>
<name>A0A8H4XDK0_9HYPO</name>
<comment type="caution">
    <text evidence="2">The sequence shown here is derived from an EMBL/GenBank/DDBJ whole genome shotgun (WGS) entry which is preliminary data.</text>
</comment>
<evidence type="ECO:0000256" key="1">
    <source>
        <dbReference type="SAM" id="MobiDB-lite"/>
    </source>
</evidence>
<gene>
    <name evidence="2" type="ORF">FSARC_1899</name>
</gene>
<organism evidence="2 3">
    <name type="scientific">Fusarium sarcochroum</name>
    <dbReference type="NCBI Taxonomy" id="1208366"/>
    <lineage>
        <taxon>Eukaryota</taxon>
        <taxon>Fungi</taxon>
        <taxon>Dikarya</taxon>
        <taxon>Ascomycota</taxon>
        <taxon>Pezizomycotina</taxon>
        <taxon>Sordariomycetes</taxon>
        <taxon>Hypocreomycetidae</taxon>
        <taxon>Hypocreales</taxon>
        <taxon>Nectriaceae</taxon>
        <taxon>Fusarium</taxon>
        <taxon>Fusarium lateritium species complex</taxon>
    </lineage>
</organism>
<dbReference type="Proteomes" id="UP000622797">
    <property type="component" value="Unassembled WGS sequence"/>
</dbReference>
<dbReference type="AlphaFoldDB" id="A0A8H4XDK0"/>